<evidence type="ECO:0000313" key="1">
    <source>
        <dbReference type="EMBL" id="EFQ23080.1"/>
    </source>
</evidence>
<dbReference type="EMBL" id="CM001022">
    <property type="protein sequence ID" value="EFQ23080.1"/>
    <property type="molecule type" value="Genomic_DNA"/>
</dbReference>
<accession>E3CUC1</accession>
<name>E3CUC1_9BACT</name>
<sequence>MRAWRGLILAALAILGGSLRAEAVDWGGLHWSWNAPEGGRYEVLPGAKLSLKAPFGSRLAPFRRESALLFTRTVPDNDFNLRTRVRIAGEDRVSGSAYGLILWNGAVDRGKAQWIAFGPENRGEGTLSVRGCWKGGADGKKVLLKLPYSRPGVSLQVLRRDRNTYVFSFAPEAGDGWVEAGRLSCPVVFDRVGFFVESDQDEATLVFSEFDWRIAVGSQGE</sequence>
<dbReference type="HOGENOM" id="CLU_1248466_0_0_0"/>
<dbReference type="RefSeq" id="WP_006300239.1">
    <property type="nucleotide sequence ID" value="NZ_CM001022.1"/>
</dbReference>
<reference evidence="1 2" key="1">
    <citation type="journal article" date="2010" name="Stand. Genomic Sci.">
        <title>Non-contiguous finished genome sequence of Aminomonas paucivorans type strain (GLU-3).</title>
        <authorList>
            <person name="Pitluck S."/>
            <person name="Yasawong M."/>
            <person name="Held B."/>
            <person name="Lapidus A."/>
            <person name="Nolan M."/>
            <person name="Copeland A."/>
            <person name="Lucas S."/>
            <person name="Del Rio T.G."/>
            <person name="Tice H."/>
            <person name="Cheng J.F."/>
            <person name="Chertkov O."/>
            <person name="Goodwin L."/>
            <person name="Tapia R."/>
            <person name="Han C."/>
            <person name="Liolios K."/>
            <person name="Ivanova N."/>
            <person name="Mavromatis K."/>
            <person name="Ovchinnikova G."/>
            <person name="Pati A."/>
            <person name="Chen A."/>
            <person name="Palaniappan K."/>
            <person name="Land M."/>
            <person name="Hauser L."/>
            <person name="Chang Y.J."/>
            <person name="Jeffries C.D."/>
            <person name="Pukall R."/>
            <person name="Spring S."/>
            <person name="Rohde M."/>
            <person name="Sikorski J."/>
            <person name="Goker M."/>
            <person name="Woyke T."/>
            <person name="Bristow J."/>
            <person name="Eisen J.A."/>
            <person name="Markowitz V."/>
            <person name="Hugenholtz P."/>
            <person name="Kyrpides N.C."/>
            <person name="Klenk H.P."/>
        </authorList>
    </citation>
    <scope>NUCLEOTIDE SEQUENCE [LARGE SCALE GENOMIC DNA]</scope>
    <source>
        <strain evidence="1 2">DSM 12260</strain>
    </source>
</reference>
<protein>
    <recommendedName>
        <fullName evidence="3">Beta-xylosidase C-terminal Concanavalin A-like domain-containing protein</fullName>
    </recommendedName>
</protein>
<gene>
    <name evidence="1" type="ORF">Apau_0651</name>
</gene>
<evidence type="ECO:0000313" key="2">
    <source>
        <dbReference type="Proteomes" id="UP000005096"/>
    </source>
</evidence>
<dbReference type="AlphaFoldDB" id="E3CUC1"/>
<dbReference type="STRING" id="584708.Apau_0651"/>
<organism evidence="1 2">
    <name type="scientific">Aminomonas paucivorans DSM 12260</name>
    <dbReference type="NCBI Taxonomy" id="584708"/>
    <lineage>
        <taxon>Bacteria</taxon>
        <taxon>Thermotogati</taxon>
        <taxon>Synergistota</taxon>
        <taxon>Synergistia</taxon>
        <taxon>Synergistales</taxon>
        <taxon>Synergistaceae</taxon>
        <taxon>Aminomonas</taxon>
    </lineage>
</organism>
<dbReference type="Proteomes" id="UP000005096">
    <property type="component" value="Chromosome"/>
</dbReference>
<keyword evidence="2" id="KW-1185">Reference proteome</keyword>
<proteinExistence type="predicted"/>
<evidence type="ECO:0008006" key="3">
    <source>
        <dbReference type="Google" id="ProtNLM"/>
    </source>
</evidence>
<dbReference type="Gene3D" id="2.60.120.200">
    <property type="match status" value="1"/>
</dbReference>
<dbReference type="PaxDb" id="584708-Apau_0651"/>